<protein>
    <submittedName>
        <fullName evidence="2">Uncharacterized protein</fullName>
    </submittedName>
</protein>
<gene>
    <name evidence="2" type="ORF">SNAT2548_LOCUS14455</name>
</gene>
<reference evidence="2" key="1">
    <citation type="submission" date="2021-02" db="EMBL/GenBank/DDBJ databases">
        <authorList>
            <person name="Dougan E. K."/>
            <person name="Rhodes N."/>
            <person name="Thang M."/>
            <person name="Chan C."/>
        </authorList>
    </citation>
    <scope>NUCLEOTIDE SEQUENCE</scope>
</reference>
<feature type="compositionally biased region" description="Acidic residues" evidence="1">
    <location>
        <begin position="135"/>
        <end position="145"/>
    </location>
</feature>
<accession>A0A812MKD9</accession>
<dbReference type="Proteomes" id="UP000604046">
    <property type="component" value="Unassembled WGS sequence"/>
</dbReference>
<organism evidence="2 3">
    <name type="scientific">Symbiodinium natans</name>
    <dbReference type="NCBI Taxonomy" id="878477"/>
    <lineage>
        <taxon>Eukaryota</taxon>
        <taxon>Sar</taxon>
        <taxon>Alveolata</taxon>
        <taxon>Dinophyceae</taxon>
        <taxon>Suessiales</taxon>
        <taxon>Symbiodiniaceae</taxon>
        <taxon>Symbiodinium</taxon>
    </lineage>
</organism>
<feature type="region of interest" description="Disordered" evidence="1">
    <location>
        <begin position="133"/>
        <end position="155"/>
    </location>
</feature>
<evidence type="ECO:0000256" key="1">
    <source>
        <dbReference type="SAM" id="MobiDB-lite"/>
    </source>
</evidence>
<name>A0A812MKD9_9DINO</name>
<comment type="caution">
    <text evidence="2">The sequence shown here is derived from an EMBL/GenBank/DDBJ whole genome shotgun (WGS) entry which is preliminary data.</text>
</comment>
<proteinExistence type="predicted"/>
<evidence type="ECO:0000313" key="2">
    <source>
        <dbReference type="EMBL" id="CAE7272453.1"/>
    </source>
</evidence>
<sequence length="389" mass="43268">MFHVRLRLSSQSNPTKFDHLFPCFLHPALCLQRLLPNTAGRLNEEGRWAKPAGLDIDDCIWNNLSVKRGGQSGLQVKTKIAKEFQKFLDSGQVSRDSLAEALKAYGKRSVELLHDPSLLEPFSVQDIASSAEPSADVELESEAEPEQASSSGVVPDSLETISVASRERSPRQTAVKSKARPLQRVIVNAPYSVLLPDTTRFWLWQGDSLQEARILRRSGDRTVAQVFLDWHQVLNRCRGPSGRWLRSTPNGGLCAPTLDFLRDIKAAGAEIFVLSYVVDQQKLQDALRTLESTPGASSLFAAFIATTSKTGSLGKKGVLEAFRGHRLLLDDNAEIVEEVVTSNIAAAHIALPKRDWVQEVLNVHWEEFLEDFGPYVRGWIAEIAEYDRV</sequence>
<evidence type="ECO:0000313" key="3">
    <source>
        <dbReference type="Proteomes" id="UP000604046"/>
    </source>
</evidence>
<dbReference type="AlphaFoldDB" id="A0A812MKD9"/>
<keyword evidence="3" id="KW-1185">Reference proteome</keyword>
<dbReference type="EMBL" id="CAJNDS010001680">
    <property type="protein sequence ID" value="CAE7272453.1"/>
    <property type="molecule type" value="Genomic_DNA"/>
</dbReference>